<name>A0A8C8U2R9_PERMB</name>
<proteinExistence type="predicted"/>
<reference evidence="2" key="2">
    <citation type="submission" date="2025-08" db="UniProtKB">
        <authorList>
            <consortium name="Ensembl"/>
        </authorList>
    </citation>
    <scope>IDENTIFICATION</scope>
</reference>
<reference evidence="2" key="3">
    <citation type="submission" date="2025-09" db="UniProtKB">
        <authorList>
            <consortium name="Ensembl"/>
        </authorList>
    </citation>
    <scope>IDENTIFICATION</scope>
</reference>
<dbReference type="Ensembl" id="ENSPEMT00000026655.2">
    <property type="protein sequence ID" value="ENSPEMP00000022291.1"/>
    <property type="gene ID" value="ENSPEMG00000019698.2"/>
</dbReference>
<evidence type="ECO:0000313" key="2">
    <source>
        <dbReference type="Ensembl" id="ENSPEMP00000022291.1"/>
    </source>
</evidence>
<protein>
    <submittedName>
        <fullName evidence="2">RIKEN cDNA I830077J02 gene</fullName>
    </submittedName>
</protein>
<reference evidence="2 3" key="1">
    <citation type="submission" date="2018-10" db="EMBL/GenBank/DDBJ databases">
        <title>Improved assembly of the deer mouse Peromyscus maniculatus genome.</title>
        <authorList>
            <person name="Lassance J.-M."/>
            <person name="Hoekstra H.E."/>
        </authorList>
    </citation>
    <scope>NUCLEOTIDE SEQUENCE [LARGE SCALE GENOMIC DNA]</scope>
</reference>
<dbReference type="PANTHER" id="PTHR37997">
    <property type="entry name" value="TRANSMEMBRANE PROTEIN C1ORF162"/>
    <property type="match status" value="1"/>
</dbReference>
<dbReference type="GeneTree" id="ENSGT00390000015005"/>
<keyword evidence="1" id="KW-0472">Membrane</keyword>
<evidence type="ECO:0000313" key="3">
    <source>
        <dbReference type="Proteomes" id="UP000694547"/>
    </source>
</evidence>
<keyword evidence="3" id="KW-1185">Reference proteome</keyword>
<feature type="transmembrane region" description="Helical" evidence="1">
    <location>
        <begin position="38"/>
        <end position="60"/>
    </location>
</feature>
<keyword evidence="1" id="KW-0812">Transmembrane</keyword>
<dbReference type="PANTHER" id="PTHR37997:SF1">
    <property type="entry name" value="TRANSMEMBRANE PROTEIN C1ORF162"/>
    <property type="match status" value="1"/>
</dbReference>
<sequence>MGSSSSAPKPKTSTVTTAAPVTSSAPASCFFDPTKEHLILAFFAGVLLTVLLVALIFVVVKSCRKSYSRAQAQDPLSEPPIKLSSVSKESLTYASMTFKPSEENSNDLTGNHSAGLDPTVYAQIKVAGPHLPLQ</sequence>
<dbReference type="InterPro" id="IPR037763">
    <property type="entry name" value="C1orf162"/>
</dbReference>
<accession>A0A8C8U2R9</accession>
<dbReference type="Proteomes" id="UP000694547">
    <property type="component" value="Chromosome 6"/>
</dbReference>
<dbReference type="AlphaFoldDB" id="A0A8C8U2R9"/>
<evidence type="ECO:0000256" key="1">
    <source>
        <dbReference type="SAM" id="Phobius"/>
    </source>
</evidence>
<keyword evidence="1" id="KW-1133">Transmembrane helix</keyword>
<organism evidence="2 3">
    <name type="scientific">Peromyscus maniculatus bairdii</name>
    <name type="common">Prairie deer mouse</name>
    <dbReference type="NCBI Taxonomy" id="230844"/>
    <lineage>
        <taxon>Eukaryota</taxon>
        <taxon>Metazoa</taxon>
        <taxon>Chordata</taxon>
        <taxon>Craniata</taxon>
        <taxon>Vertebrata</taxon>
        <taxon>Euteleostomi</taxon>
        <taxon>Mammalia</taxon>
        <taxon>Eutheria</taxon>
        <taxon>Euarchontoglires</taxon>
        <taxon>Glires</taxon>
        <taxon>Rodentia</taxon>
        <taxon>Myomorpha</taxon>
        <taxon>Muroidea</taxon>
        <taxon>Cricetidae</taxon>
        <taxon>Neotominae</taxon>
        <taxon>Peromyscus</taxon>
    </lineage>
</organism>